<accession>A0AAE0T7U3</accession>
<comment type="similarity">
    <text evidence="1">Belongs to the aspartate-semialdehyde dehydrogenase family.</text>
</comment>
<dbReference type="GO" id="GO:0009086">
    <property type="term" value="P:methionine biosynthetic process"/>
    <property type="evidence" value="ECO:0007669"/>
    <property type="project" value="UniProtKB-KW"/>
</dbReference>
<dbReference type="Gene3D" id="3.30.360.10">
    <property type="entry name" value="Dihydrodipicolinate Reductase, domain 2"/>
    <property type="match status" value="1"/>
</dbReference>
<dbReference type="Pfam" id="PF02774">
    <property type="entry name" value="Semialdhyde_dhC"/>
    <property type="match status" value="1"/>
</dbReference>
<dbReference type="GO" id="GO:0050661">
    <property type="term" value="F:NADP binding"/>
    <property type="evidence" value="ECO:0007669"/>
    <property type="project" value="InterPro"/>
</dbReference>
<evidence type="ECO:0000256" key="1">
    <source>
        <dbReference type="ARBA" id="ARBA00010584"/>
    </source>
</evidence>
<dbReference type="SMART" id="SM00859">
    <property type="entry name" value="Semialdhyde_dh"/>
    <property type="match status" value="1"/>
</dbReference>
<keyword evidence="9" id="KW-0457">Lysine biosynthesis</keyword>
<dbReference type="CDD" id="cd02316">
    <property type="entry name" value="VcASADH2_like_N"/>
    <property type="match status" value="1"/>
</dbReference>
<dbReference type="AlphaFoldDB" id="A0AAE0T7U3"/>
<dbReference type="PIRSF" id="PIRSF000148">
    <property type="entry name" value="ASA_dh"/>
    <property type="match status" value="1"/>
</dbReference>
<keyword evidence="6" id="KW-0521">NADP</keyword>
<dbReference type="Pfam" id="PF01118">
    <property type="entry name" value="Semialdhyde_dh"/>
    <property type="match status" value="1"/>
</dbReference>
<evidence type="ECO:0000313" key="14">
    <source>
        <dbReference type="EMBL" id="KAK3604870.1"/>
    </source>
</evidence>
<evidence type="ECO:0000256" key="12">
    <source>
        <dbReference type="PIRSR" id="PIRSR000148-1"/>
    </source>
</evidence>
<gene>
    <name evidence="14" type="ORF">CHS0354_000533</name>
</gene>
<evidence type="ECO:0000256" key="8">
    <source>
        <dbReference type="ARBA" id="ARBA00023002"/>
    </source>
</evidence>
<keyword evidence="5" id="KW-0791">Threonine biosynthesis</keyword>
<evidence type="ECO:0000256" key="2">
    <source>
        <dbReference type="ARBA" id="ARBA00011738"/>
    </source>
</evidence>
<dbReference type="EMBL" id="JAEAOA010000085">
    <property type="protein sequence ID" value="KAK3604870.1"/>
    <property type="molecule type" value="Genomic_DNA"/>
</dbReference>
<dbReference type="GO" id="GO:0009097">
    <property type="term" value="P:isoleucine biosynthetic process"/>
    <property type="evidence" value="ECO:0007669"/>
    <property type="project" value="InterPro"/>
</dbReference>
<dbReference type="PANTHER" id="PTHR46278:SF2">
    <property type="entry name" value="ASPARTATE-SEMIALDEHYDE DEHYDROGENASE"/>
    <property type="match status" value="1"/>
</dbReference>
<dbReference type="GO" id="GO:0004073">
    <property type="term" value="F:aspartate-semialdehyde dehydrogenase activity"/>
    <property type="evidence" value="ECO:0007669"/>
    <property type="project" value="UniProtKB-EC"/>
</dbReference>
<evidence type="ECO:0000256" key="4">
    <source>
        <dbReference type="ARBA" id="ARBA00022605"/>
    </source>
</evidence>
<dbReference type="InterPro" id="IPR012280">
    <property type="entry name" value="Semialdhyde_DH_dimer_dom"/>
</dbReference>
<dbReference type="PANTHER" id="PTHR46278">
    <property type="entry name" value="DEHYDROGENASE, PUTATIVE-RELATED"/>
    <property type="match status" value="1"/>
</dbReference>
<evidence type="ECO:0000256" key="11">
    <source>
        <dbReference type="ARBA" id="ARBA00047891"/>
    </source>
</evidence>
<evidence type="ECO:0000256" key="5">
    <source>
        <dbReference type="ARBA" id="ARBA00022697"/>
    </source>
</evidence>
<evidence type="ECO:0000259" key="13">
    <source>
        <dbReference type="SMART" id="SM00859"/>
    </source>
</evidence>
<reference evidence="14" key="1">
    <citation type="journal article" date="2021" name="Genome Biol. Evol.">
        <title>A High-Quality Reference Genome for a Parasitic Bivalve with Doubly Uniparental Inheritance (Bivalvia: Unionida).</title>
        <authorList>
            <person name="Smith C.H."/>
        </authorList>
    </citation>
    <scope>NUCLEOTIDE SEQUENCE</scope>
    <source>
        <strain evidence="14">CHS0354</strain>
    </source>
</reference>
<dbReference type="CDD" id="cd18131">
    <property type="entry name" value="ASADH_C_bac_euk_like"/>
    <property type="match status" value="1"/>
</dbReference>
<feature type="domain" description="Semialdehyde dehydrogenase NAD-binding" evidence="13">
    <location>
        <begin position="1"/>
        <end position="103"/>
    </location>
</feature>
<dbReference type="InterPro" id="IPR036291">
    <property type="entry name" value="NAD(P)-bd_dom_sf"/>
</dbReference>
<comment type="catalytic activity">
    <reaction evidence="11">
        <text>L-aspartate 4-semialdehyde + phosphate + NADP(+) = 4-phospho-L-aspartate + NADPH + H(+)</text>
        <dbReference type="Rhea" id="RHEA:24284"/>
        <dbReference type="ChEBI" id="CHEBI:15378"/>
        <dbReference type="ChEBI" id="CHEBI:43474"/>
        <dbReference type="ChEBI" id="CHEBI:57535"/>
        <dbReference type="ChEBI" id="CHEBI:57783"/>
        <dbReference type="ChEBI" id="CHEBI:58349"/>
        <dbReference type="ChEBI" id="CHEBI:537519"/>
        <dbReference type="EC" id="1.2.1.11"/>
    </reaction>
</comment>
<dbReference type="Gene3D" id="3.40.50.720">
    <property type="entry name" value="NAD(P)-binding Rossmann-like Domain"/>
    <property type="match status" value="1"/>
</dbReference>
<evidence type="ECO:0000256" key="9">
    <source>
        <dbReference type="ARBA" id="ARBA00023154"/>
    </source>
</evidence>
<dbReference type="Proteomes" id="UP001195483">
    <property type="component" value="Unassembled WGS sequence"/>
</dbReference>
<evidence type="ECO:0000256" key="7">
    <source>
        <dbReference type="ARBA" id="ARBA00022915"/>
    </source>
</evidence>
<keyword evidence="4" id="KW-0028">Amino-acid biosynthesis</keyword>
<evidence type="ECO:0000313" key="15">
    <source>
        <dbReference type="Proteomes" id="UP001195483"/>
    </source>
</evidence>
<dbReference type="EC" id="1.2.1.11" evidence="3"/>
<reference evidence="14" key="2">
    <citation type="journal article" date="2021" name="Genome Biol. Evol.">
        <title>Developing a high-quality reference genome for a parasitic bivalve with doubly uniparental inheritance (Bivalvia: Unionida).</title>
        <authorList>
            <person name="Smith C.H."/>
        </authorList>
    </citation>
    <scope>NUCLEOTIDE SEQUENCE</scope>
    <source>
        <strain evidence="14">CHS0354</strain>
        <tissue evidence="14">Mantle</tissue>
    </source>
</reference>
<dbReference type="NCBIfam" id="NF011456">
    <property type="entry name" value="PRK14874.1"/>
    <property type="match status" value="1"/>
</dbReference>
<dbReference type="GO" id="GO:0009089">
    <property type="term" value="P:lysine biosynthetic process via diaminopimelate"/>
    <property type="evidence" value="ECO:0007669"/>
    <property type="project" value="InterPro"/>
</dbReference>
<evidence type="ECO:0000256" key="6">
    <source>
        <dbReference type="ARBA" id="ARBA00022857"/>
    </source>
</evidence>
<dbReference type="SUPFAM" id="SSF51735">
    <property type="entry name" value="NAD(P)-binding Rossmann-fold domains"/>
    <property type="match status" value="1"/>
</dbReference>
<organism evidence="14 15">
    <name type="scientific">Potamilus streckersoni</name>
    <dbReference type="NCBI Taxonomy" id="2493646"/>
    <lineage>
        <taxon>Eukaryota</taxon>
        <taxon>Metazoa</taxon>
        <taxon>Spiralia</taxon>
        <taxon>Lophotrochozoa</taxon>
        <taxon>Mollusca</taxon>
        <taxon>Bivalvia</taxon>
        <taxon>Autobranchia</taxon>
        <taxon>Heteroconchia</taxon>
        <taxon>Palaeoheterodonta</taxon>
        <taxon>Unionida</taxon>
        <taxon>Unionoidea</taxon>
        <taxon>Unionidae</taxon>
        <taxon>Ambleminae</taxon>
        <taxon>Lampsilini</taxon>
        <taxon>Potamilus</taxon>
    </lineage>
</organism>
<keyword evidence="8" id="KW-0560">Oxidoreductase</keyword>
<proteinExistence type="inferred from homology"/>
<keyword evidence="7" id="KW-0220">Diaminopimelate biosynthesis</keyword>
<dbReference type="SUPFAM" id="SSF55347">
    <property type="entry name" value="Glyceraldehyde-3-phosphate dehydrogenase-like, C-terminal domain"/>
    <property type="match status" value="1"/>
</dbReference>
<protein>
    <recommendedName>
        <fullName evidence="3">aspartate-semialdehyde dehydrogenase</fullName>
        <ecNumber evidence="3">1.2.1.11</ecNumber>
    </recommendedName>
</protein>
<dbReference type="NCBIfam" id="TIGR01296">
    <property type="entry name" value="asd_B"/>
    <property type="match status" value="1"/>
</dbReference>
<dbReference type="GO" id="GO:0019877">
    <property type="term" value="P:diaminopimelate biosynthetic process"/>
    <property type="evidence" value="ECO:0007669"/>
    <property type="project" value="UniProtKB-KW"/>
</dbReference>
<comment type="subunit">
    <text evidence="2">Homodimer.</text>
</comment>
<dbReference type="GO" id="GO:0046983">
    <property type="term" value="F:protein dimerization activity"/>
    <property type="evidence" value="ECO:0007669"/>
    <property type="project" value="InterPro"/>
</dbReference>
<reference evidence="14" key="3">
    <citation type="submission" date="2023-05" db="EMBL/GenBank/DDBJ databases">
        <authorList>
            <person name="Smith C.H."/>
        </authorList>
    </citation>
    <scope>NUCLEOTIDE SEQUENCE</scope>
    <source>
        <strain evidence="14">CHS0354</strain>
        <tissue evidence="14">Mantle</tissue>
    </source>
</reference>
<name>A0AAE0T7U3_9BIVA</name>
<keyword evidence="10" id="KW-0486">Methionine biosynthesis</keyword>
<dbReference type="GO" id="GO:0051287">
    <property type="term" value="F:NAD binding"/>
    <property type="evidence" value="ECO:0007669"/>
    <property type="project" value="InterPro"/>
</dbReference>
<dbReference type="GO" id="GO:0009088">
    <property type="term" value="P:threonine biosynthetic process"/>
    <property type="evidence" value="ECO:0007669"/>
    <property type="project" value="UniProtKB-KW"/>
</dbReference>
<evidence type="ECO:0000256" key="10">
    <source>
        <dbReference type="ARBA" id="ARBA00023167"/>
    </source>
</evidence>
<feature type="active site" description="Proton acceptor" evidence="12">
    <location>
        <position position="225"/>
    </location>
</feature>
<sequence length="320" mass="35557">MAYLTAKARKFPVSRLKAFASERTAGTELLFNDAKVKVEVPDGRSWNGVDFGLFSAGASMSLQWAPVAVESGTVVVDNSSAFRMDNNVPLVVPEVNPHAIFDNNGSPYKLISNPNCSTIQMVVALKPLHDEFKIRKIIVSTYQSVTGKGKKGLEALESEMRNEPQASFTHFKPIAYNIVPQVDAFLENGYTKEEMKMVNETRKIFEDDSISVSPTTVRVPVYGGHSESIYVEFEKNVDIKKVMLLLHSFPGLIVQDDPSSQIYPVPIDCYGKDEVFVGRVRMDLEHPKAINMWVVADNLRKGAATNAVQILEKIIEKVNS</sequence>
<comment type="caution">
    <text evidence="14">The sequence shown here is derived from an EMBL/GenBank/DDBJ whole genome shotgun (WGS) entry which is preliminary data.</text>
</comment>
<keyword evidence="15" id="KW-1185">Reference proteome</keyword>
<dbReference type="InterPro" id="IPR000534">
    <property type="entry name" value="Semialdehyde_DH_NAD-bd"/>
</dbReference>
<feature type="active site" description="Acyl-thioester intermediate" evidence="12">
    <location>
        <position position="116"/>
    </location>
</feature>
<evidence type="ECO:0000256" key="3">
    <source>
        <dbReference type="ARBA" id="ARBA00013120"/>
    </source>
</evidence>
<dbReference type="InterPro" id="IPR005986">
    <property type="entry name" value="Asp_semialdehyde_DH_beta"/>
</dbReference>